<keyword evidence="4" id="KW-1185">Reference proteome</keyword>
<gene>
    <name evidence="3" type="ORF">BEWA_049870</name>
</gene>
<feature type="transmembrane region" description="Helical" evidence="2">
    <location>
        <begin position="1047"/>
        <end position="1067"/>
    </location>
</feature>
<feature type="compositionally biased region" description="Polar residues" evidence="1">
    <location>
        <begin position="1008"/>
        <end position="1018"/>
    </location>
</feature>
<feature type="compositionally biased region" description="Basic and acidic residues" evidence="1">
    <location>
        <begin position="423"/>
        <end position="448"/>
    </location>
</feature>
<keyword evidence="2" id="KW-0812">Transmembrane</keyword>
<proteinExistence type="predicted"/>
<dbReference type="EMBL" id="ACOU01000007">
    <property type="protein sequence ID" value="EKX72520.1"/>
    <property type="molecule type" value="Genomic_DNA"/>
</dbReference>
<evidence type="ECO:0000256" key="2">
    <source>
        <dbReference type="SAM" id="Phobius"/>
    </source>
</evidence>
<evidence type="ECO:0000313" key="3">
    <source>
        <dbReference type="EMBL" id="EKX72520.1"/>
    </source>
</evidence>
<organism evidence="3 4">
    <name type="scientific">Theileria equi strain WA</name>
    <dbReference type="NCBI Taxonomy" id="1537102"/>
    <lineage>
        <taxon>Eukaryota</taxon>
        <taxon>Sar</taxon>
        <taxon>Alveolata</taxon>
        <taxon>Apicomplexa</taxon>
        <taxon>Aconoidasida</taxon>
        <taxon>Piroplasmida</taxon>
        <taxon>Theileriidae</taxon>
        <taxon>Theileria</taxon>
    </lineage>
</organism>
<feature type="region of interest" description="Disordered" evidence="1">
    <location>
        <begin position="933"/>
        <end position="956"/>
    </location>
</feature>
<dbReference type="VEuPathDB" id="PiroplasmaDB:BEWA_049870"/>
<reference evidence="3 4" key="1">
    <citation type="journal article" date="2012" name="BMC Genomics">
        <title>Comparative genomic analysis and phylogenetic position of Theileria equi.</title>
        <authorList>
            <person name="Kappmeyer L.S."/>
            <person name="Thiagarajan M."/>
            <person name="Herndon D.R."/>
            <person name="Ramsay J.D."/>
            <person name="Caler E."/>
            <person name="Djikeng A."/>
            <person name="Gillespie J.J."/>
            <person name="Lau A.O."/>
            <person name="Roalson E.H."/>
            <person name="Silva J.C."/>
            <person name="Silva M.G."/>
            <person name="Suarez C.E."/>
            <person name="Ueti M.W."/>
            <person name="Nene V.M."/>
            <person name="Mealey R.H."/>
            <person name="Knowles D.P."/>
            <person name="Brayton K.A."/>
        </authorList>
    </citation>
    <scope>NUCLEOTIDE SEQUENCE [LARGE SCALE GENOMIC DNA]</scope>
    <source>
        <strain evidence="3 4">WA</strain>
    </source>
</reference>
<evidence type="ECO:0000313" key="4">
    <source>
        <dbReference type="Proteomes" id="UP000031512"/>
    </source>
</evidence>
<feature type="region of interest" description="Disordered" evidence="1">
    <location>
        <begin position="968"/>
        <end position="1041"/>
    </location>
</feature>
<feature type="compositionally biased region" description="Basic and acidic residues" evidence="1">
    <location>
        <begin position="867"/>
        <end position="884"/>
    </location>
</feature>
<keyword evidence="2" id="KW-1133">Transmembrane helix</keyword>
<dbReference type="GeneID" id="15804086"/>
<dbReference type="eggNOG" id="ENOG502TN0G">
    <property type="taxonomic scope" value="Eukaryota"/>
</dbReference>
<dbReference type="AlphaFoldDB" id="L1LB69"/>
<feature type="region of interest" description="Disordered" evidence="1">
    <location>
        <begin position="420"/>
        <end position="468"/>
    </location>
</feature>
<sequence length="1079" mass="120278">MGKDVLYLELKNRCSESGCSCKKDGDFIAEEHANTPGGYNEHIHRLRNNEPFTLFNVKYNGDIVKDPYNAYGITGVLVYYDNENRPYVIQLQKQGIKDYYVNNSPSNGIYGNTFWDRDNSLSNPERLKEKLEELSCKYAGSVSVDIFKKINRKKYRCSLDVNIVGTIFTDNIYEFKQTAQGNKPLKVHSIKYNGTEIPINIPPEGVKEISTFYWKHHLGKPLVVKVIDSNSKSKYYFNHGRVGLQWHERPLQPDAKLEDAVVEHNCVRNRTTTIDLSQKTNNKTYCCTKICRYEKVKVSRRSSDAFPGFVIYEHASDDGLPFTIGSIVKDGAKQGGIMFPIRHAYSVSVYYAEKCLSEPIFLEILYAKDGYREYKWYKRITRNGWDHIYNIPSTNTEINEDLRNNFTIVATLLTSGCSPNSIPEDKLATRPEPEPRESPKETLDDLKRNTKLGFSVPMGPDDDAEEEKKIEAEKQKVLAEGKQYIHPDHRTLNSLNKNPRTLSITPEKLAPIVTKVVEEVKQKIPAQQLQQAVVPSLPPVAALTASSGVIINIKEKPDDGNGPYLYPDGSGEVSLTKVEYPQGSGFYRFKHTKKGSNGQAFHVKSVQYGGSTVSDIKPKNGEPIKSYSVWYWSGDGNMNNPLFIEIENKNGTYDYHETKGSDWNKYIRDPPLSNNEPLPPDPLEQKLDDLNCQHNGAVVIDLTYDKYKGTQNRYCCRSHTADKKVSVTGNKVANTIPYYKHRIDLQTTLSGIKYYSNGNTNSQRKRIKLAGHGFPIPGSLSVYAFYCSGNDPKLIYINPTGKDQYKGWYKQRGSDNLEWEKVSGISQDPDNIKSCKEENFEQLVRELNCGYSPCPKPTQPSSPEQEPELKLDSDSKAEVYKGSEVDLKPKSIPDEKLLEAISKTVSHGLAGLGTTLHLVGKVLKAANTQFQETQSKLTADPSNKADANPQDGAMTPGSLKLAQYVLSPIGSNTGSSPQGENAQAETADGGQVASGVKAGIGVPDGATAESSQPDSTEALTAPQEGETPAAHHVSSPNSPPWVKPTSYVLTGVGVISGSLTGFGWWIYKRSKGDPWVRQI</sequence>
<accession>L1LB69</accession>
<dbReference type="RefSeq" id="XP_004831972.1">
    <property type="nucleotide sequence ID" value="XM_004831915.1"/>
</dbReference>
<dbReference type="Proteomes" id="UP000031512">
    <property type="component" value="Unassembled WGS sequence"/>
</dbReference>
<feature type="region of interest" description="Disordered" evidence="1">
    <location>
        <begin position="854"/>
        <end position="884"/>
    </location>
</feature>
<dbReference type="KEGG" id="beq:BEWA_049870"/>
<protein>
    <submittedName>
        <fullName evidence="3">Uncharacterized protein</fullName>
    </submittedName>
</protein>
<keyword evidence="2" id="KW-0472">Membrane</keyword>
<comment type="caution">
    <text evidence="3">The sequence shown here is derived from an EMBL/GenBank/DDBJ whole genome shotgun (WGS) entry which is preliminary data.</text>
</comment>
<evidence type="ECO:0000256" key="1">
    <source>
        <dbReference type="SAM" id="MobiDB-lite"/>
    </source>
</evidence>
<feature type="compositionally biased region" description="Polar residues" evidence="1">
    <location>
        <begin position="969"/>
        <end position="984"/>
    </location>
</feature>
<name>L1LB69_THEEQ</name>